<reference evidence="2" key="1">
    <citation type="submission" date="2019-01" db="EMBL/GenBank/DDBJ databases">
        <title>Genomic analysis of Salicibibacter sp. NKC3-5.</title>
        <authorList>
            <person name="Oh Y.J."/>
        </authorList>
    </citation>
    <scope>NUCLEOTIDE SEQUENCE [LARGE SCALE GENOMIC DNA]</scope>
    <source>
        <strain evidence="2">NKC3-5</strain>
    </source>
</reference>
<dbReference type="AlphaFoldDB" id="A0A514LNB1"/>
<keyword evidence="2" id="KW-1185">Reference proteome</keyword>
<dbReference type="EMBL" id="CP035485">
    <property type="protein sequence ID" value="QDI92791.1"/>
    <property type="molecule type" value="Genomic_DNA"/>
</dbReference>
<evidence type="ECO:0000313" key="2">
    <source>
        <dbReference type="Proteomes" id="UP000319756"/>
    </source>
</evidence>
<proteinExistence type="predicted"/>
<protein>
    <submittedName>
        <fullName evidence="1">Uncharacterized protein</fullName>
    </submittedName>
</protein>
<evidence type="ECO:0000313" key="1">
    <source>
        <dbReference type="EMBL" id="QDI92791.1"/>
    </source>
</evidence>
<dbReference type="KEGG" id="sale:EPH95_17790"/>
<dbReference type="OrthoDB" id="2943863at2"/>
<name>A0A514LNB1_9BACI</name>
<dbReference type="RefSeq" id="WP_142091287.1">
    <property type="nucleotide sequence ID" value="NZ_CP035485.1"/>
</dbReference>
<sequence>MQRNEQMYQHCLQHMGRHVKADMADQQTFYGFVENVDVENVYLIVLESDNGYDDYYGGHGHHHDQRVFGGFGYGYPGYGYGYGRPRFRWNRLALPLAALTAISLLY</sequence>
<gene>
    <name evidence="1" type="ORF">EPH95_17790</name>
</gene>
<dbReference type="Proteomes" id="UP000319756">
    <property type="component" value="Chromosome"/>
</dbReference>
<accession>A0A514LNB1</accession>
<organism evidence="1 2">
    <name type="scientific">Salicibibacter halophilus</name>
    <dbReference type="NCBI Taxonomy" id="2502791"/>
    <lineage>
        <taxon>Bacteria</taxon>
        <taxon>Bacillati</taxon>
        <taxon>Bacillota</taxon>
        <taxon>Bacilli</taxon>
        <taxon>Bacillales</taxon>
        <taxon>Bacillaceae</taxon>
        <taxon>Salicibibacter</taxon>
    </lineage>
</organism>